<dbReference type="EMBL" id="REGN01009958">
    <property type="protein sequence ID" value="RNA00017.1"/>
    <property type="molecule type" value="Genomic_DNA"/>
</dbReference>
<proteinExistence type="predicted"/>
<keyword evidence="3" id="KW-1185">Reference proteome</keyword>
<organism evidence="2 3">
    <name type="scientific">Brachionus plicatilis</name>
    <name type="common">Marine rotifer</name>
    <name type="synonym">Brachionus muelleri</name>
    <dbReference type="NCBI Taxonomy" id="10195"/>
    <lineage>
        <taxon>Eukaryota</taxon>
        <taxon>Metazoa</taxon>
        <taxon>Spiralia</taxon>
        <taxon>Gnathifera</taxon>
        <taxon>Rotifera</taxon>
        <taxon>Eurotatoria</taxon>
        <taxon>Monogononta</taxon>
        <taxon>Pseudotrocha</taxon>
        <taxon>Ploima</taxon>
        <taxon>Brachionidae</taxon>
        <taxon>Brachionus</taxon>
    </lineage>
</organism>
<accession>A0A3M7PLN6</accession>
<feature type="compositionally biased region" description="Polar residues" evidence="1">
    <location>
        <begin position="94"/>
        <end position="106"/>
    </location>
</feature>
<sequence length="106" mass="11767">MGYEGIEADLCLNLPESEDVDAPNELFNPYTSHIRKTKMISTKTPARPQKAGVCYIYSLAVGERLPTFRETYLCCLSVTSRIRAVTEGARKTKASTSTYNSPKQSV</sequence>
<dbReference type="Proteomes" id="UP000276133">
    <property type="component" value="Unassembled WGS sequence"/>
</dbReference>
<evidence type="ECO:0000313" key="3">
    <source>
        <dbReference type="Proteomes" id="UP000276133"/>
    </source>
</evidence>
<evidence type="ECO:0000256" key="1">
    <source>
        <dbReference type="SAM" id="MobiDB-lite"/>
    </source>
</evidence>
<evidence type="ECO:0000313" key="2">
    <source>
        <dbReference type="EMBL" id="RNA00017.1"/>
    </source>
</evidence>
<protein>
    <submittedName>
        <fullName evidence="2">Uncharacterized protein</fullName>
    </submittedName>
</protein>
<dbReference type="AlphaFoldDB" id="A0A3M7PLN6"/>
<name>A0A3M7PLN6_BRAPC</name>
<comment type="caution">
    <text evidence="2">The sequence shown here is derived from an EMBL/GenBank/DDBJ whole genome shotgun (WGS) entry which is preliminary data.</text>
</comment>
<feature type="region of interest" description="Disordered" evidence="1">
    <location>
        <begin position="87"/>
        <end position="106"/>
    </location>
</feature>
<reference evidence="2 3" key="1">
    <citation type="journal article" date="2018" name="Sci. Rep.">
        <title>Genomic signatures of local adaptation to the degree of environmental predictability in rotifers.</title>
        <authorList>
            <person name="Franch-Gras L."/>
            <person name="Hahn C."/>
            <person name="Garcia-Roger E.M."/>
            <person name="Carmona M.J."/>
            <person name="Serra M."/>
            <person name="Gomez A."/>
        </authorList>
    </citation>
    <scope>NUCLEOTIDE SEQUENCE [LARGE SCALE GENOMIC DNA]</scope>
    <source>
        <strain evidence="2">HYR1</strain>
    </source>
</reference>
<gene>
    <name evidence="2" type="ORF">BpHYR1_048478</name>
</gene>